<dbReference type="AlphaFoldDB" id="A0A315VRV1"/>
<gene>
    <name evidence="3" type="ORF">CCH79_00020335</name>
</gene>
<accession>A0A315VRV1</accession>
<evidence type="ECO:0000313" key="3">
    <source>
        <dbReference type="EMBL" id="PWA26285.1"/>
    </source>
</evidence>
<organism evidence="3 4">
    <name type="scientific">Gambusia affinis</name>
    <name type="common">Western mosquitofish</name>
    <name type="synonym">Heterandria affinis</name>
    <dbReference type="NCBI Taxonomy" id="33528"/>
    <lineage>
        <taxon>Eukaryota</taxon>
        <taxon>Metazoa</taxon>
        <taxon>Chordata</taxon>
        <taxon>Craniata</taxon>
        <taxon>Vertebrata</taxon>
        <taxon>Euteleostomi</taxon>
        <taxon>Actinopterygii</taxon>
        <taxon>Neopterygii</taxon>
        <taxon>Teleostei</taxon>
        <taxon>Neoteleostei</taxon>
        <taxon>Acanthomorphata</taxon>
        <taxon>Ovalentaria</taxon>
        <taxon>Atherinomorphae</taxon>
        <taxon>Cyprinodontiformes</taxon>
        <taxon>Poeciliidae</taxon>
        <taxon>Poeciliinae</taxon>
        <taxon>Gambusia</taxon>
    </lineage>
</organism>
<comment type="caution">
    <text evidence="3">The sequence shown here is derived from an EMBL/GenBank/DDBJ whole genome shotgun (WGS) entry which is preliminary data.</text>
</comment>
<dbReference type="Proteomes" id="UP000250572">
    <property type="component" value="Unassembled WGS sequence"/>
</dbReference>
<reference evidence="3 4" key="1">
    <citation type="journal article" date="2018" name="G3 (Bethesda)">
        <title>A High-Quality Reference Genome for the Invasive Mosquitofish Gambusia affinis Using a Chicago Library.</title>
        <authorList>
            <person name="Hoffberg S.L."/>
            <person name="Troendle N.J."/>
            <person name="Glenn T.C."/>
            <person name="Mahmud O."/>
            <person name="Louha S."/>
            <person name="Chalopin D."/>
            <person name="Bennetzen J.L."/>
            <person name="Mauricio R."/>
        </authorList>
    </citation>
    <scope>NUCLEOTIDE SEQUENCE [LARGE SCALE GENOMIC DNA]</scope>
    <source>
        <strain evidence="3">NE01/NJP1002.9</strain>
        <tissue evidence="3">Muscle</tissue>
    </source>
</reference>
<name>A0A315VRV1_GAMAF</name>
<evidence type="ECO:0000256" key="1">
    <source>
        <dbReference type="SAM" id="MobiDB-lite"/>
    </source>
</evidence>
<dbReference type="EMBL" id="NHOQ01001192">
    <property type="protein sequence ID" value="PWA26285.1"/>
    <property type="molecule type" value="Genomic_DNA"/>
</dbReference>
<proteinExistence type="predicted"/>
<evidence type="ECO:0000313" key="4">
    <source>
        <dbReference type="Proteomes" id="UP000250572"/>
    </source>
</evidence>
<keyword evidence="4" id="KW-1185">Reference proteome</keyword>
<feature type="compositionally biased region" description="Low complexity" evidence="1">
    <location>
        <begin position="93"/>
        <end position="102"/>
    </location>
</feature>
<evidence type="ECO:0000256" key="2">
    <source>
        <dbReference type="SAM" id="SignalP"/>
    </source>
</evidence>
<feature type="region of interest" description="Disordered" evidence="1">
    <location>
        <begin position="230"/>
        <end position="250"/>
    </location>
</feature>
<protein>
    <submittedName>
        <fullName evidence="3">Uncharacterized protein</fullName>
    </submittedName>
</protein>
<feature type="chain" id="PRO_5016417817" evidence="2">
    <location>
        <begin position="27"/>
        <end position="250"/>
    </location>
</feature>
<feature type="region of interest" description="Disordered" evidence="1">
    <location>
        <begin position="93"/>
        <end position="126"/>
    </location>
</feature>
<keyword evidence="2" id="KW-0732">Signal</keyword>
<sequence>MNHPASKCCTIWRLLLLLLDPRKFETSFMMRLDMLDPEVSCCSSRSAPVFSVFMLALRCGAGSCRNADAPALMLQAADPDELHRLNLSIPQIITTPEPEPSTLMVPQLSGRRRRDGSAGQNRSNKHPERNLVCKDIVKIFEDIDPDLWKPFCSVSLINDNGTNKLWFCLTLKAAGSAASACLILLSGSNIGESRSVCLFKLWSHKSFDSSDRELPGSRGSGCAAVCRADPTAGQEDEELLKARSGQGDDE</sequence>
<feature type="signal peptide" evidence="2">
    <location>
        <begin position="1"/>
        <end position="26"/>
    </location>
</feature>